<comment type="caution">
    <text evidence="3">The sequence shown here is derived from an EMBL/GenBank/DDBJ whole genome shotgun (WGS) entry which is preliminary data.</text>
</comment>
<keyword evidence="2" id="KW-0472">Membrane</keyword>
<dbReference type="GO" id="GO:0016491">
    <property type="term" value="F:oxidoreductase activity"/>
    <property type="evidence" value="ECO:0007669"/>
    <property type="project" value="TreeGrafter"/>
</dbReference>
<dbReference type="AlphaFoldDB" id="A0A8S4A803"/>
<sequence length="380" mass="43366">MKFRTCLAVLIVNFAVVVYLYRLWPFQNLTEDVYQKLAFSALLVVAILLLWSTLPRPRVDPRGKAVFITGCDSGFGRELAERLDHMGYHVFAGCLAPDREGARDLKKSTSDRLKIVPIDVTDDFQVSQAVRYVKNNLGDNQLWAVVNNAGVAVFCEIEWCSVQEFQKIMDVNVFGIVRVTKAFLPLLRQSEGRVINVASLAGRFTLPAFAAYSMSKKACIAFSDALRQEMNKFNISVVTIEPGLYKTPITHEGYLIDHNKKSWSETPTEVRADYGEEYFDVFLQQVSLSLKQARPNVQEVVDNMVEAVCAQRPIYRYVPYWRFQLRAFIIGSLPTFLSDKLFAARFKMTEPVSRKNRSPKTPPSPLSNWIRLHRSWSKQS</sequence>
<keyword evidence="2" id="KW-1133">Transmembrane helix</keyword>
<organism evidence="3 4">
    <name type="scientific">Candidula unifasciata</name>
    <dbReference type="NCBI Taxonomy" id="100452"/>
    <lineage>
        <taxon>Eukaryota</taxon>
        <taxon>Metazoa</taxon>
        <taxon>Spiralia</taxon>
        <taxon>Lophotrochozoa</taxon>
        <taxon>Mollusca</taxon>
        <taxon>Gastropoda</taxon>
        <taxon>Heterobranchia</taxon>
        <taxon>Euthyneura</taxon>
        <taxon>Panpulmonata</taxon>
        <taxon>Eupulmonata</taxon>
        <taxon>Stylommatophora</taxon>
        <taxon>Helicina</taxon>
        <taxon>Helicoidea</taxon>
        <taxon>Geomitridae</taxon>
        <taxon>Candidula</taxon>
    </lineage>
</organism>
<proteinExistence type="inferred from homology"/>
<dbReference type="InterPro" id="IPR036291">
    <property type="entry name" value="NAD(P)-bd_dom_sf"/>
</dbReference>
<evidence type="ECO:0000313" key="4">
    <source>
        <dbReference type="Proteomes" id="UP000678393"/>
    </source>
</evidence>
<dbReference type="PRINTS" id="PR00080">
    <property type="entry name" value="SDRFAMILY"/>
</dbReference>
<dbReference type="EMBL" id="CAJHNH020008520">
    <property type="protein sequence ID" value="CAG5136322.1"/>
    <property type="molecule type" value="Genomic_DNA"/>
</dbReference>
<feature type="transmembrane region" description="Helical" evidence="2">
    <location>
        <begin position="7"/>
        <end position="24"/>
    </location>
</feature>
<dbReference type="GO" id="GO:0008202">
    <property type="term" value="P:steroid metabolic process"/>
    <property type="evidence" value="ECO:0007669"/>
    <property type="project" value="TreeGrafter"/>
</dbReference>
<protein>
    <recommendedName>
        <fullName evidence="5">17-beta-hydroxysteroid dehydrogenase type 6</fullName>
    </recommendedName>
</protein>
<dbReference type="PANTHER" id="PTHR43313">
    <property type="entry name" value="SHORT-CHAIN DEHYDROGENASE/REDUCTASE FAMILY 9C"/>
    <property type="match status" value="1"/>
</dbReference>
<reference evidence="3" key="1">
    <citation type="submission" date="2021-04" db="EMBL/GenBank/DDBJ databases">
        <authorList>
            <consortium name="Molecular Ecology Group"/>
        </authorList>
    </citation>
    <scope>NUCLEOTIDE SEQUENCE</scope>
</reference>
<dbReference type="PANTHER" id="PTHR43313:SF36">
    <property type="entry name" value="D-BETA-HYDROXYBUTYRATE DEHYDROGENASE, MITOCHONDRIAL"/>
    <property type="match status" value="1"/>
</dbReference>
<evidence type="ECO:0000256" key="2">
    <source>
        <dbReference type="SAM" id="Phobius"/>
    </source>
</evidence>
<accession>A0A8S4A803</accession>
<keyword evidence="4" id="KW-1185">Reference proteome</keyword>
<keyword evidence="2" id="KW-0812">Transmembrane</keyword>
<dbReference type="Pfam" id="PF00106">
    <property type="entry name" value="adh_short"/>
    <property type="match status" value="1"/>
</dbReference>
<feature type="transmembrane region" description="Helical" evidence="2">
    <location>
        <begin position="36"/>
        <end position="54"/>
    </location>
</feature>
<dbReference type="Gene3D" id="3.40.50.720">
    <property type="entry name" value="NAD(P)-binding Rossmann-like Domain"/>
    <property type="match status" value="1"/>
</dbReference>
<dbReference type="InterPro" id="IPR002347">
    <property type="entry name" value="SDR_fam"/>
</dbReference>
<name>A0A8S4A803_9EUPU</name>
<comment type="similarity">
    <text evidence="1">Belongs to the short-chain dehydrogenases/reductases (SDR) family.</text>
</comment>
<evidence type="ECO:0008006" key="5">
    <source>
        <dbReference type="Google" id="ProtNLM"/>
    </source>
</evidence>
<dbReference type="PRINTS" id="PR00081">
    <property type="entry name" value="GDHRDH"/>
</dbReference>
<dbReference type="SUPFAM" id="SSF51735">
    <property type="entry name" value="NAD(P)-binding Rossmann-fold domains"/>
    <property type="match status" value="1"/>
</dbReference>
<dbReference type="Proteomes" id="UP000678393">
    <property type="component" value="Unassembled WGS sequence"/>
</dbReference>
<dbReference type="OrthoDB" id="5296at2759"/>
<gene>
    <name evidence="3" type="ORF">CUNI_LOCUS21880</name>
</gene>
<evidence type="ECO:0000256" key="1">
    <source>
        <dbReference type="RuleBase" id="RU000363"/>
    </source>
</evidence>
<evidence type="ECO:0000313" key="3">
    <source>
        <dbReference type="EMBL" id="CAG5136322.1"/>
    </source>
</evidence>